<feature type="domain" description="GGDEF" evidence="4">
    <location>
        <begin position="245"/>
        <end position="377"/>
    </location>
</feature>
<dbReference type="InterPro" id="IPR043128">
    <property type="entry name" value="Rev_trsase/Diguanyl_cyclase"/>
</dbReference>
<dbReference type="SUPFAM" id="SSF55073">
    <property type="entry name" value="Nucleotide cyclase"/>
    <property type="match status" value="1"/>
</dbReference>
<dbReference type="Pfam" id="PF00990">
    <property type="entry name" value="GGDEF"/>
    <property type="match status" value="1"/>
</dbReference>
<proteinExistence type="predicted"/>
<dbReference type="RefSeq" id="WP_209661938.1">
    <property type="nucleotide sequence ID" value="NZ_JAGGLI010000045.1"/>
</dbReference>
<dbReference type="InterPro" id="IPR050706">
    <property type="entry name" value="Cyclic-di-GMP_PDE-like"/>
</dbReference>
<feature type="transmembrane region" description="Helical" evidence="2">
    <location>
        <begin position="47"/>
        <end position="64"/>
    </location>
</feature>
<keyword evidence="1" id="KW-0175">Coiled coil</keyword>
<evidence type="ECO:0000256" key="2">
    <source>
        <dbReference type="SAM" id="Phobius"/>
    </source>
</evidence>
<dbReference type="SMART" id="SM00052">
    <property type="entry name" value="EAL"/>
    <property type="match status" value="1"/>
</dbReference>
<name>A0ABS4KM91_9FIRM</name>
<dbReference type="CDD" id="cd01948">
    <property type="entry name" value="EAL"/>
    <property type="match status" value="1"/>
</dbReference>
<dbReference type="PANTHER" id="PTHR33121:SF70">
    <property type="entry name" value="SIGNALING PROTEIN YKOW"/>
    <property type="match status" value="1"/>
</dbReference>
<reference evidence="5 6" key="1">
    <citation type="submission" date="2021-03" db="EMBL/GenBank/DDBJ databases">
        <title>Genomic Encyclopedia of Type Strains, Phase IV (KMG-IV): sequencing the most valuable type-strain genomes for metagenomic binning, comparative biology and taxonomic classification.</title>
        <authorList>
            <person name="Goeker M."/>
        </authorList>
    </citation>
    <scope>NUCLEOTIDE SEQUENCE [LARGE SCALE GENOMIC DNA]</scope>
    <source>
        <strain evidence="5 6">DSM 27512</strain>
    </source>
</reference>
<feature type="transmembrane region" description="Helical" evidence="2">
    <location>
        <begin position="158"/>
        <end position="179"/>
    </location>
</feature>
<dbReference type="PANTHER" id="PTHR33121">
    <property type="entry name" value="CYCLIC DI-GMP PHOSPHODIESTERASE PDEF"/>
    <property type="match status" value="1"/>
</dbReference>
<evidence type="ECO:0000259" key="4">
    <source>
        <dbReference type="PROSITE" id="PS50887"/>
    </source>
</evidence>
<dbReference type="EMBL" id="JAGGLI010000045">
    <property type="protein sequence ID" value="MBP2028880.1"/>
    <property type="molecule type" value="Genomic_DNA"/>
</dbReference>
<comment type="caution">
    <text evidence="5">The sequence shown here is derived from an EMBL/GenBank/DDBJ whole genome shotgun (WGS) entry which is preliminary data.</text>
</comment>
<evidence type="ECO:0000256" key="1">
    <source>
        <dbReference type="SAM" id="Coils"/>
    </source>
</evidence>
<accession>A0ABS4KM91</accession>
<feature type="transmembrane region" description="Helical" evidence="2">
    <location>
        <begin position="17"/>
        <end position="35"/>
    </location>
</feature>
<keyword evidence="2" id="KW-0472">Membrane</keyword>
<dbReference type="InterPro" id="IPR000160">
    <property type="entry name" value="GGDEF_dom"/>
</dbReference>
<feature type="transmembrane region" description="Helical" evidence="2">
    <location>
        <begin position="71"/>
        <end position="90"/>
    </location>
</feature>
<feature type="domain" description="EAL" evidence="3">
    <location>
        <begin position="386"/>
        <end position="629"/>
    </location>
</feature>
<dbReference type="Gene3D" id="3.30.70.270">
    <property type="match status" value="1"/>
</dbReference>
<dbReference type="Proteomes" id="UP001314903">
    <property type="component" value="Unassembled WGS sequence"/>
</dbReference>
<evidence type="ECO:0000313" key="5">
    <source>
        <dbReference type="EMBL" id="MBP2028880.1"/>
    </source>
</evidence>
<evidence type="ECO:0000313" key="6">
    <source>
        <dbReference type="Proteomes" id="UP001314903"/>
    </source>
</evidence>
<gene>
    <name evidence="5" type="ORF">J2Z35_002718</name>
</gene>
<sequence length="629" mass="72428">MTEDLYYHKILAYLEPVYYRLLFLGMIASVTFFSYEYYIQRSFNDLSYIYIILAIGLFLSFYLRKKVPIKANIIYTLIFLITCSTLAIYLKGLNNLSISIFVVSTLMGTLFLENKNSRLLIFYTIILIFVSGYFKYQGVHSENTQIMATSSFYWLRYGVGYVFLALSIILSVNGIKSYLIKLIESLNRKVSLLNQTKLELQIQNEEIKENNKIIFDLAYKDQVTRISNKNALSFIINKKISSKTPKGAFYLINIGDLKTINSILGEEAGDSFLKSIADGLVKYFKPYSIIGRSGAKEFVVFTEILDKEYFNDNIKKLKNHLLENNPYIETEYSMQTYLSSSLYPNDGESFDQLYRKALIAMEYGRKNLIDTLVSYENVFLEDLSEKENIKKEIEIGIVEEEFIVYYQEKINIKTGKVCGLEALARWDSKKLGMIGPNVFIPIIENSKLTIPFSEMIVKRVLQDFKRIKIKYGGDITVSINISPVHIIYKDFKNFLMDQCKLNNVENDKIELEITENVMIQGFEQIEKIVNDLRQQGFKVSLDDFGTGYSSLSYISKIPIDILKIDKSFIDNITGNKRAKVMIESIINIARAYSMSVVAEGVETKEQVEMLTSLGCDIVQGYYYSRPNPL</sequence>
<keyword evidence="2" id="KW-0812">Transmembrane</keyword>
<dbReference type="SMART" id="SM00267">
    <property type="entry name" value="GGDEF"/>
    <property type="match status" value="1"/>
</dbReference>
<dbReference type="InterPro" id="IPR029787">
    <property type="entry name" value="Nucleotide_cyclase"/>
</dbReference>
<dbReference type="InterPro" id="IPR001633">
    <property type="entry name" value="EAL_dom"/>
</dbReference>
<dbReference type="SUPFAM" id="SSF141868">
    <property type="entry name" value="EAL domain-like"/>
    <property type="match status" value="1"/>
</dbReference>
<feature type="transmembrane region" description="Helical" evidence="2">
    <location>
        <begin position="96"/>
        <end position="112"/>
    </location>
</feature>
<dbReference type="Gene3D" id="3.20.20.450">
    <property type="entry name" value="EAL domain"/>
    <property type="match status" value="1"/>
</dbReference>
<organism evidence="5 6">
    <name type="scientific">Acetoanaerobium pronyense</name>
    <dbReference type="NCBI Taxonomy" id="1482736"/>
    <lineage>
        <taxon>Bacteria</taxon>
        <taxon>Bacillati</taxon>
        <taxon>Bacillota</taxon>
        <taxon>Clostridia</taxon>
        <taxon>Peptostreptococcales</taxon>
        <taxon>Filifactoraceae</taxon>
        <taxon>Acetoanaerobium</taxon>
    </lineage>
</organism>
<dbReference type="Pfam" id="PF00563">
    <property type="entry name" value="EAL"/>
    <property type="match status" value="1"/>
</dbReference>
<dbReference type="InterPro" id="IPR035919">
    <property type="entry name" value="EAL_sf"/>
</dbReference>
<keyword evidence="2" id="KW-1133">Transmembrane helix</keyword>
<keyword evidence="6" id="KW-1185">Reference proteome</keyword>
<dbReference type="PROSITE" id="PS50883">
    <property type="entry name" value="EAL"/>
    <property type="match status" value="1"/>
</dbReference>
<feature type="coiled-coil region" evidence="1">
    <location>
        <begin position="183"/>
        <end position="210"/>
    </location>
</feature>
<dbReference type="NCBIfam" id="TIGR00254">
    <property type="entry name" value="GGDEF"/>
    <property type="match status" value="1"/>
</dbReference>
<protein>
    <submittedName>
        <fullName evidence="5">Diguanylate cyclase (GGDEF)-like protein</fullName>
    </submittedName>
</protein>
<evidence type="ECO:0000259" key="3">
    <source>
        <dbReference type="PROSITE" id="PS50883"/>
    </source>
</evidence>
<feature type="transmembrane region" description="Helical" evidence="2">
    <location>
        <begin position="119"/>
        <end position="138"/>
    </location>
</feature>
<dbReference type="PROSITE" id="PS50887">
    <property type="entry name" value="GGDEF"/>
    <property type="match status" value="1"/>
</dbReference>